<dbReference type="SUPFAM" id="SSF52540">
    <property type="entry name" value="P-loop containing nucleoside triphosphate hydrolases"/>
    <property type="match status" value="1"/>
</dbReference>
<dbReference type="InterPro" id="IPR017871">
    <property type="entry name" value="ABC_transporter-like_CS"/>
</dbReference>
<comment type="caution">
    <text evidence="9">The sequence shown here is derived from an EMBL/GenBank/DDBJ whole genome shotgun (WGS) entry which is preliminary data.</text>
</comment>
<proteinExistence type="inferred from homology"/>
<dbReference type="PROSITE" id="PS50893">
    <property type="entry name" value="ABC_TRANSPORTER_2"/>
    <property type="match status" value="1"/>
</dbReference>
<evidence type="ECO:0000313" key="9">
    <source>
        <dbReference type="EMBL" id="MBC5735543.1"/>
    </source>
</evidence>
<dbReference type="InterPro" id="IPR027417">
    <property type="entry name" value="P-loop_NTPase"/>
</dbReference>
<dbReference type="GO" id="GO:0015833">
    <property type="term" value="P:peptide transport"/>
    <property type="evidence" value="ECO:0007669"/>
    <property type="project" value="InterPro"/>
</dbReference>
<comment type="subcellular location">
    <subcellularLocation>
        <location evidence="1">Cell membrane</location>
        <topology evidence="1">Peripheral membrane protein</topology>
    </subcellularLocation>
</comment>
<dbReference type="PROSITE" id="PS00211">
    <property type="entry name" value="ABC_TRANSPORTER_1"/>
    <property type="match status" value="1"/>
</dbReference>
<dbReference type="InterPro" id="IPR003439">
    <property type="entry name" value="ABC_transporter-like_ATP-bd"/>
</dbReference>
<dbReference type="SMART" id="SM00382">
    <property type="entry name" value="AAA"/>
    <property type="match status" value="1"/>
</dbReference>
<dbReference type="FunFam" id="3.40.50.300:FF:000016">
    <property type="entry name" value="Oligopeptide ABC transporter ATP-binding component"/>
    <property type="match status" value="1"/>
</dbReference>
<dbReference type="PANTHER" id="PTHR43297:SF2">
    <property type="entry name" value="DIPEPTIDE TRANSPORT ATP-BINDING PROTEIN DPPD"/>
    <property type="match status" value="1"/>
</dbReference>
<keyword evidence="5" id="KW-0547">Nucleotide-binding</keyword>
<dbReference type="RefSeq" id="WP_155145314.1">
    <property type="nucleotide sequence ID" value="NZ_JACOPQ010000001.1"/>
</dbReference>
<feature type="domain" description="ABC transporter" evidence="8">
    <location>
        <begin position="10"/>
        <end position="262"/>
    </location>
</feature>
<dbReference type="Proteomes" id="UP000607645">
    <property type="component" value="Unassembled WGS sequence"/>
</dbReference>
<organism evidence="9 10">
    <name type="scientific">Lawsonibacter faecis</name>
    <dbReference type="NCBI Taxonomy" id="2763052"/>
    <lineage>
        <taxon>Bacteria</taxon>
        <taxon>Bacillati</taxon>
        <taxon>Bacillota</taxon>
        <taxon>Clostridia</taxon>
        <taxon>Eubacteriales</taxon>
        <taxon>Oscillospiraceae</taxon>
        <taxon>Lawsonibacter</taxon>
    </lineage>
</organism>
<dbReference type="GO" id="GO:0005886">
    <property type="term" value="C:plasma membrane"/>
    <property type="evidence" value="ECO:0007669"/>
    <property type="project" value="UniProtKB-SubCell"/>
</dbReference>
<dbReference type="PANTHER" id="PTHR43297">
    <property type="entry name" value="OLIGOPEPTIDE TRANSPORT ATP-BINDING PROTEIN APPD"/>
    <property type="match status" value="1"/>
</dbReference>
<dbReference type="Pfam" id="PF08352">
    <property type="entry name" value="oligo_HPY"/>
    <property type="match status" value="1"/>
</dbReference>
<dbReference type="GO" id="GO:0005524">
    <property type="term" value="F:ATP binding"/>
    <property type="evidence" value="ECO:0007669"/>
    <property type="project" value="UniProtKB-KW"/>
</dbReference>
<dbReference type="GO" id="GO:0016887">
    <property type="term" value="F:ATP hydrolysis activity"/>
    <property type="evidence" value="ECO:0007669"/>
    <property type="project" value="InterPro"/>
</dbReference>
<evidence type="ECO:0000256" key="1">
    <source>
        <dbReference type="ARBA" id="ARBA00004202"/>
    </source>
</evidence>
<evidence type="ECO:0000313" key="10">
    <source>
        <dbReference type="Proteomes" id="UP000607645"/>
    </source>
</evidence>
<dbReference type="Pfam" id="PF00005">
    <property type="entry name" value="ABC_tran"/>
    <property type="match status" value="1"/>
</dbReference>
<dbReference type="AlphaFoldDB" id="A0A8J6MFQ7"/>
<dbReference type="InterPro" id="IPR003593">
    <property type="entry name" value="AAA+_ATPase"/>
</dbReference>
<dbReference type="NCBIfam" id="TIGR01727">
    <property type="entry name" value="oligo_HPY"/>
    <property type="match status" value="1"/>
</dbReference>
<name>A0A8J6MFQ7_9FIRM</name>
<sequence>MEGNNTNALLDVRDLTFSFRTYAGEVQAVRGVSFTLEKGRSLGLVGESGCGKSVTAKSIIRLNPEKPKGLYKKGEVLFNGRDLLKISDREMQKVRAQEIRMIFQDPMTSLNPTMTIGKQIVEGIVKYGDKTKEEAKKIALDTLALAGIPSPEDRFKQYPHEFSGGMRQRAMIALAMAVNPKLLIADEPTTALDVTIQAQILDLIKDIQKQYDTSIIMITHDLGVVANIADNIAVMYAGKIMEYGAAEDIFAHPSHPYTWGVLQSIPPEDTSNREPLHPILGSPPDLFKPPAGCPFAARCPYAMKACTQLYPRAYEQTGEGHWCSCWLYHPKALSAVNPITGQGVVRHE</sequence>
<keyword evidence="6 9" id="KW-0067">ATP-binding</keyword>
<accession>A0A8J6MFQ7</accession>
<dbReference type="InterPro" id="IPR013563">
    <property type="entry name" value="Oligopep_ABC_C"/>
</dbReference>
<dbReference type="CDD" id="cd03257">
    <property type="entry name" value="ABC_NikE_OppD_transporters"/>
    <property type="match status" value="1"/>
</dbReference>
<evidence type="ECO:0000256" key="5">
    <source>
        <dbReference type="ARBA" id="ARBA00022741"/>
    </source>
</evidence>
<keyword evidence="7" id="KW-0472">Membrane</keyword>
<evidence type="ECO:0000259" key="8">
    <source>
        <dbReference type="PROSITE" id="PS50893"/>
    </source>
</evidence>
<protein>
    <submittedName>
        <fullName evidence="9">ABC transporter ATP-binding protein</fullName>
    </submittedName>
</protein>
<comment type="similarity">
    <text evidence="2">Belongs to the ABC transporter superfamily.</text>
</comment>
<keyword evidence="3" id="KW-0813">Transport</keyword>
<evidence type="ECO:0000256" key="7">
    <source>
        <dbReference type="ARBA" id="ARBA00023136"/>
    </source>
</evidence>
<reference evidence="9" key="1">
    <citation type="submission" date="2020-08" db="EMBL/GenBank/DDBJ databases">
        <title>Genome public.</title>
        <authorList>
            <person name="Liu C."/>
            <person name="Sun Q."/>
        </authorList>
    </citation>
    <scope>NUCLEOTIDE SEQUENCE</scope>
    <source>
        <strain evidence="9">NSJ-52</strain>
    </source>
</reference>
<keyword evidence="4" id="KW-1003">Cell membrane</keyword>
<dbReference type="EMBL" id="JACOPQ010000001">
    <property type="protein sequence ID" value="MBC5735543.1"/>
    <property type="molecule type" value="Genomic_DNA"/>
</dbReference>
<keyword evidence="10" id="KW-1185">Reference proteome</keyword>
<evidence type="ECO:0000256" key="2">
    <source>
        <dbReference type="ARBA" id="ARBA00005417"/>
    </source>
</evidence>
<evidence type="ECO:0000256" key="4">
    <source>
        <dbReference type="ARBA" id="ARBA00022475"/>
    </source>
</evidence>
<dbReference type="InterPro" id="IPR050388">
    <property type="entry name" value="ABC_Ni/Peptide_Import"/>
</dbReference>
<gene>
    <name evidence="9" type="ORF">H8S62_00790</name>
</gene>
<evidence type="ECO:0000256" key="3">
    <source>
        <dbReference type="ARBA" id="ARBA00022448"/>
    </source>
</evidence>
<dbReference type="Gene3D" id="3.40.50.300">
    <property type="entry name" value="P-loop containing nucleotide triphosphate hydrolases"/>
    <property type="match status" value="1"/>
</dbReference>
<evidence type="ECO:0000256" key="6">
    <source>
        <dbReference type="ARBA" id="ARBA00022840"/>
    </source>
</evidence>